<dbReference type="PROSITE" id="PS01174">
    <property type="entry name" value="LIPASE_GDXG_SER"/>
    <property type="match status" value="1"/>
</dbReference>
<keyword evidence="6" id="KW-1185">Reference proteome</keyword>
<dbReference type="PANTHER" id="PTHR48081:SF8">
    <property type="entry name" value="ALPHA_BETA HYDROLASE FOLD-3 DOMAIN-CONTAINING PROTEIN-RELATED"/>
    <property type="match status" value="1"/>
</dbReference>
<proteinExistence type="inferred from homology"/>
<dbReference type="Proteomes" id="UP001501581">
    <property type="component" value="Unassembled WGS sequence"/>
</dbReference>
<dbReference type="InterPro" id="IPR029058">
    <property type="entry name" value="AB_hydrolase_fold"/>
</dbReference>
<sequence>MAVTPQVAAIAEQMAAAFGGPMTTLPIEQLRAATVASIPASGIEVGQVQELTVGHGGRQVPIRVYRPADVAEPDGVLLWLHGGGFALGGLELGDDLSRRLCNATGLAVVNVDYAVAPERPFPAGLHDCLAVLGWIRGAPSELDGCATSRVVVAGDSAGGNLAMVLSQLCRDQGLPAPACQVSVYGTAECTITNPELADLPFLTAADAEWFWSAYTDTPEDPYVSPALAEDLTALPPLFVVTAEHDPTRDGSERYAAALAAHGGVAVHRRYPGMHHGFFGMVDLLPEAQQAFDDVVAFIDAQLRRTP</sequence>
<dbReference type="InterPro" id="IPR050300">
    <property type="entry name" value="GDXG_lipolytic_enzyme"/>
</dbReference>
<evidence type="ECO:0000256" key="3">
    <source>
        <dbReference type="PROSITE-ProRule" id="PRU10038"/>
    </source>
</evidence>
<dbReference type="Gene3D" id="3.40.50.1820">
    <property type="entry name" value="alpha/beta hydrolase"/>
    <property type="match status" value="1"/>
</dbReference>
<evidence type="ECO:0000313" key="6">
    <source>
        <dbReference type="Proteomes" id="UP001501581"/>
    </source>
</evidence>
<dbReference type="GO" id="GO:0016787">
    <property type="term" value="F:hydrolase activity"/>
    <property type="evidence" value="ECO:0007669"/>
    <property type="project" value="UniProtKB-KW"/>
</dbReference>
<evidence type="ECO:0000259" key="4">
    <source>
        <dbReference type="Pfam" id="PF07859"/>
    </source>
</evidence>
<dbReference type="InterPro" id="IPR033140">
    <property type="entry name" value="Lipase_GDXG_put_SER_AS"/>
</dbReference>
<evidence type="ECO:0000313" key="5">
    <source>
        <dbReference type="EMBL" id="GAA1105541.1"/>
    </source>
</evidence>
<reference evidence="6" key="1">
    <citation type="journal article" date="2019" name="Int. J. Syst. Evol. Microbiol.">
        <title>The Global Catalogue of Microorganisms (GCM) 10K type strain sequencing project: providing services to taxonomists for standard genome sequencing and annotation.</title>
        <authorList>
            <consortium name="The Broad Institute Genomics Platform"/>
            <consortium name="The Broad Institute Genome Sequencing Center for Infectious Disease"/>
            <person name="Wu L."/>
            <person name="Ma J."/>
        </authorList>
    </citation>
    <scope>NUCLEOTIDE SEQUENCE [LARGE SCALE GENOMIC DNA]</scope>
    <source>
        <strain evidence="6">JCM 13008</strain>
    </source>
</reference>
<feature type="domain" description="Alpha/beta hydrolase fold-3" evidence="4">
    <location>
        <begin position="77"/>
        <end position="278"/>
    </location>
</feature>
<feature type="active site" evidence="3">
    <location>
        <position position="156"/>
    </location>
</feature>
<comment type="caution">
    <text evidence="5">The sequence shown here is derived from an EMBL/GenBank/DDBJ whole genome shotgun (WGS) entry which is preliminary data.</text>
</comment>
<dbReference type="InterPro" id="IPR013094">
    <property type="entry name" value="AB_hydrolase_3"/>
</dbReference>
<evidence type="ECO:0000256" key="2">
    <source>
        <dbReference type="ARBA" id="ARBA00022801"/>
    </source>
</evidence>
<dbReference type="RefSeq" id="WP_343995132.1">
    <property type="nucleotide sequence ID" value="NZ_BAAALG010000011.1"/>
</dbReference>
<keyword evidence="2 5" id="KW-0378">Hydrolase</keyword>
<dbReference type="PANTHER" id="PTHR48081">
    <property type="entry name" value="AB HYDROLASE SUPERFAMILY PROTEIN C4A8.06C"/>
    <property type="match status" value="1"/>
</dbReference>
<comment type="similarity">
    <text evidence="1">Belongs to the 'GDXG' lipolytic enzyme family.</text>
</comment>
<name>A0ABP4EHT0_9ACTN</name>
<gene>
    <name evidence="5" type="ORF">GCM10009668_26220</name>
</gene>
<accession>A0ABP4EHT0</accession>
<organism evidence="5 6">
    <name type="scientific">Nocardioides dubius</name>
    <dbReference type="NCBI Taxonomy" id="317019"/>
    <lineage>
        <taxon>Bacteria</taxon>
        <taxon>Bacillati</taxon>
        <taxon>Actinomycetota</taxon>
        <taxon>Actinomycetes</taxon>
        <taxon>Propionibacteriales</taxon>
        <taxon>Nocardioidaceae</taxon>
        <taxon>Nocardioides</taxon>
    </lineage>
</organism>
<protein>
    <submittedName>
        <fullName evidence="5">Alpha/beta hydrolase</fullName>
    </submittedName>
</protein>
<dbReference type="Pfam" id="PF07859">
    <property type="entry name" value="Abhydrolase_3"/>
    <property type="match status" value="1"/>
</dbReference>
<evidence type="ECO:0000256" key="1">
    <source>
        <dbReference type="ARBA" id="ARBA00010515"/>
    </source>
</evidence>
<dbReference type="EMBL" id="BAAALG010000011">
    <property type="protein sequence ID" value="GAA1105541.1"/>
    <property type="molecule type" value="Genomic_DNA"/>
</dbReference>
<dbReference type="SUPFAM" id="SSF53474">
    <property type="entry name" value="alpha/beta-Hydrolases"/>
    <property type="match status" value="1"/>
</dbReference>